<dbReference type="FunFam" id="4.10.910.10:FF:000001">
    <property type="entry name" value="30S ribosomal protein S13"/>
    <property type="match status" value="1"/>
</dbReference>
<dbReference type="GO" id="GO:0006412">
    <property type="term" value="P:translation"/>
    <property type="evidence" value="ECO:0007669"/>
    <property type="project" value="UniProtKB-UniRule"/>
</dbReference>
<evidence type="ECO:0000256" key="5">
    <source>
        <dbReference type="ARBA" id="ARBA00022980"/>
    </source>
</evidence>
<keyword evidence="3 8" id="KW-0699">rRNA-binding</keyword>
<dbReference type="PIRSF" id="PIRSF002134">
    <property type="entry name" value="Ribosomal_S13"/>
    <property type="match status" value="1"/>
</dbReference>
<sequence length="122" mass="13800">MARIAGVDLPREKRIEIGLTYIYGIGRSSADKILQATGVNPDTRVKDLTDDEVKDLANYIAENQMVEGDLRREIALNIKRLQEIGCYRGIRHRKGLPVRGQKTKTNARTRKGPRKTVANKKK</sequence>
<name>G9WKK5_9FIRM</name>
<reference evidence="11" key="2">
    <citation type="submission" date="2013-03" db="EMBL/GenBank/DDBJ databases">
        <title>The Genome Sequence of Oribacterium sp. ACB1.</title>
        <authorList>
            <consortium name="The Broad Institute Genomics Platform"/>
            <consortium name="The Broad Institute Genome Sequencing Center for Infectious Disease"/>
            <person name="Earl A."/>
            <person name="Ward D."/>
            <person name="Feldgarden M."/>
            <person name="Gevers D."/>
            <person name="Sizova M."/>
            <person name="Hazen A."/>
            <person name="Epstein S."/>
            <person name="Walker B."/>
            <person name="Young S."/>
            <person name="Zeng Q."/>
            <person name="Gargeya S."/>
            <person name="Fitzgerald M."/>
            <person name="Haas B."/>
            <person name="Abouelleil A."/>
            <person name="Allen A.W."/>
            <person name="Alvarado L."/>
            <person name="Arachchi H.M."/>
            <person name="Berlin A.M."/>
            <person name="Chapman S.B."/>
            <person name="Gainer-Dewar J."/>
            <person name="Goldberg J."/>
            <person name="Griggs A."/>
            <person name="Gujja S."/>
            <person name="Hansen M."/>
            <person name="Howarth C."/>
            <person name="Imamovic A."/>
            <person name="Ireland A."/>
            <person name="Larimer J."/>
            <person name="McCowan C."/>
            <person name="Murphy C."/>
            <person name="Pearson M."/>
            <person name="Poon T.W."/>
            <person name="Priest M."/>
            <person name="Roberts A."/>
            <person name="Saif S."/>
            <person name="Shea T."/>
            <person name="Sisk P."/>
            <person name="Sykes S."/>
            <person name="Wortman J."/>
            <person name="Nusbaum C."/>
            <person name="Birren B."/>
        </authorList>
    </citation>
    <scope>NUCLEOTIDE SEQUENCE [LARGE SCALE GENOMIC DNA]</scope>
    <source>
        <strain evidence="11">ACB1</strain>
    </source>
</reference>
<dbReference type="FunFam" id="1.10.8.50:FF:000001">
    <property type="entry name" value="30S ribosomal protein S13"/>
    <property type="match status" value="1"/>
</dbReference>
<dbReference type="InterPro" id="IPR027437">
    <property type="entry name" value="Rbsml_uS13_C"/>
</dbReference>
<dbReference type="PROSITE" id="PS50159">
    <property type="entry name" value="RIBOSOMAL_S13_2"/>
    <property type="match status" value="1"/>
</dbReference>
<dbReference type="InterPro" id="IPR019980">
    <property type="entry name" value="Ribosomal_uS13_bac-type"/>
</dbReference>
<dbReference type="GO" id="GO:0019843">
    <property type="term" value="F:rRNA binding"/>
    <property type="evidence" value="ECO:0007669"/>
    <property type="project" value="UniProtKB-UniRule"/>
</dbReference>
<evidence type="ECO:0000256" key="3">
    <source>
        <dbReference type="ARBA" id="ARBA00022730"/>
    </source>
</evidence>
<dbReference type="InterPro" id="IPR018269">
    <property type="entry name" value="Ribosomal_uS13_CS"/>
</dbReference>
<dbReference type="HOGENOM" id="CLU_103849_1_2_9"/>
<keyword evidence="2 8" id="KW-0820">tRNA-binding</keyword>
<dbReference type="PANTHER" id="PTHR10871">
    <property type="entry name" value="30S RIBOSOMAL PROTEIN S13/40S RIBOSOMAL PROTEIN S18"/>
    <property type="match status" value="1"/>
</dbReference>
<dbReference type="STRING" id="796943.HMPREF9625_01912"/>
<keyword evidence="6 8" id="KW-0687">Ribonucleoprotein</keyword>
<dbReference type="Pfam" id="PF00416">
    <property type="entry name" value="Ribosomal_S13"/>
    <property type="match status" value="1"/>
</dbReference>
<evidence type="ECO:0000256" key="6">
    <source>
        <dbReference type="ARBA" id="ARBA00023274"/>
    </source>
</evidence>
<dbReference type="Gene3D" id="1.10.8.50">
    <property type="match status" value="1"/>
</dbReference>
<evidence type="ECO:0000256" key="2">
    <source>
        <dbReference type="ARBA" id="ARBA00022555"/>
    </source>
</evidence>
<evidence type="ECO:0000313" key="11">
    <source>
        <dbReference type="EMBL" id="EHL13847.1"/>
    </source>
</evidence>
<evidence type="ECO:0000256" key="1">
    <source>
        <dbReference type="ARBA" id="ARBA00008080"/>
    </source>
</evidence>
<dbReference type="SUPFAM" id="SSF46946">
    <property type="entry name" value="S13-like H2TH domain"/>
    <property type="match status" value="1"/>
</dbReference>
<evidence type="ECO:0000256" key="9">
    <source>
        <dbReference type="RuleBase" id="RU003830"/>
    </source>
</evidence>
<dbReference type="PROSITE" id="PS00646">
    <property type="entry name" value="RIBOSOMAL_S13_1"/>
    <property type="match status" value="1"/>
</dbReference>
<dbReference type="GO" id="GO:0000049">
    <property type="term" value="F:tRNA binding"/>
    <property type="evidence" value="ECO:0007669"/>
    <property type="project" value="UniProtKB-UniRule"/>
</dbReference>
<dbReference type="GO" id="GO:0015935">
    <property type="term" value="C:small ribosomal subunit"/>
    <property type="evidence" value="ECO:0007669"/>
    <property type="project" value="TreeGrafter"/>
</dbReference>
<keyword evidence="4 8" id="KW-0694">RNA-binding</keyword>
<dbReference type="EMBL" id="AFZC02000002">
    <property type="protein sequence ID" value="EHL13847.1"/>
    <property type="molecule type" value="Genomic_DNA"/>
</dbReference>
<evidence type="ECO:0000256" key="8">
    <source>
        <dbReference type="HAMAP-Rule" id="MF_01315"/>
    </source>
</evidence>
<dbReference type="Gene3D" id="4.10.910.10">
    <property type="entry name" value="30s ribosomal protein s13, domain 2"/>
    <property type="match status" value="1"/>
</dbReference>
<dbReference type="PATRIC" id="fig|796943.3.peg.264"/>
<dbReference type="InterPro" id="IPR010979">
    <property type="entry name" value="Ribosomal_uS13-like_H2TH"/>
</dbReference>
<comment type="subunit">
    <text evidence="8">Part of the 30S ribosomal subunit. Forms a loose heterodimer with protein S19. Forms two bridges to the 50S subunit in the 70S ribosome.</text>
</comment>
<dbReference type="GO" id="GO:0005829">
    <property type="term" value="C:cytosol"/>
    <property type="evidence" value="ECO:0007669"/>
    <property type="project" value="TreeGrafter"/>
</dbReference>
<keyword evidence="12" id="KW-1185">Reference proteome</keyword>
<dbReference type="PANTHER" id="PTHR10871:SF1">
    <property type="entry name" value="SMALL RIBOSOMAL SUBUNIT PROTEIN US13M"/>
    <property type="match status" value="1"/>
</dbReference>
<dbReference type="InterPro" id="IPR001892">
    <property type="entry name" value="Ribosomal_uS13"/>
</dbReference>
<dbReference type="HAMAP" id="MF_01315">
    <property type="entry name" value="Ribosomal_uS13"/>
    <property type="match status" value="1"/>
</dbReference>
<gene>
    <name evidence="8" type="primary">rpsM</name>
    <name evidence="11" type="ORF">HMPREF9625_01912</name>
</gene>
<evidence type="ECO:0000256" key="7">
    <source>
        <dbReference type="ARBA" id="ARBA00035166"/>
    </source>
</evidence>
<comment type="similarity">
    <text evidence="1 8 9">Belongs to the universal ribosomal protein uS13 family.</text>
</comment>
<keyword evidence="5 8" id="KW-0689">Ribosomal protein</keyword>
<evidence type="ECO:0000256" key="4">
    <source>
        <dbReference type="ARBA" id="ARBA00022884"/>
    </source>
</evidence>
<evidence type="ECO:0000256" key="10">
    <source>
        <dbReference type="SAM" id="MobiDB-lite"/>
    </source>
</evidence>
<proteinExistence type="inferred from homology"/>
<dbReference type="AlphaFoldDB" id="G9WKK5"/>
<organism evidence="11 12">
    <name type="scientific">Oribacterium parvum ACB1</name>
    <dbReference type="NCBI Taxonomy" id="796943"/>
    <lineage>
        <taxon>Bacteria</taxon>
        <taxon>Bacillati</taxon>
        <taxon>Bacillota</taxon>
        <taxon>Clostridia</taxon>
        <taxon>Lachnospirales</taxon>
        <taxon>Lachnospiraceae</taxon>
        <taxon>Oribacterium</taxon>
    </lineage>
</organism>
<comment type="caution">
    <text evidence="11">The sequence shown here is derived from an EMBL/GenBank/DDBJ whole genome shotgun (WGS) entry which is preliminary data.</text>
</comment>
<accession>G9WKK5</accession>
<dbReference type="NCBIfam" id="TIGR03631">
    <property type="entry name" value="uS13_bact"/>
    <property type="match status" value="1"/>
</dbReference>
<comment type="function">
    <text evidence="8">Located at the top of the head of the 30S subunit, it contacts several helices of the 16S rRNA. In the 70S ribosome it contacts the 23S rRNA (bridge B1a) and protein L5 of the 50S subunit (bridge B1b), connecting the 2 subunits; these bridges are implicated in subunit movement. Contacts the tRNAs in the A and P-sites.</text>
</comment>
<dbReference type="Proteomes" id="UP000018461">
    <property type="component" value="Unassembled WGS sequence"/>
</dbReference>
<dbReference type="GO" id="GO:0003735">
    <property type="term" value="F:structural constituent of ribosome"/>
    <property type="evidence" value="ECO:0007669"/>
    <property type="project" value="InterPro"/>
</dbReference>
<evidence type="ECO:0000313" key="12">
    <source>
        <dbReference type="Proteomes" id="UP000018461"/>
    </source>
</evidence>
<dbReference type="RefSeq" id="WP_009535748.1">
    <property type="nucleotide sequence ID" value="NZ_KE148312.1"/>
</dbReference>
<feature type="region of interest" description="Disordered" evidence="10">
    <location>
        <begin position="95"/>
        <end position="122"/>
    </location>
</feature>
<protein>
    <recommendedName>
        <fullName evidence="7 8">Small ribosomal subunit protein uS13</fullName>
    </recommendedName>
</protein>
<reference evidence="11" key="1">
    <citation type="submission" date="2011-08" db="EMBL/GenBank/DDBJ databases">
        <authorList>
            <consortium name="The Broad Institute Genome Sequencing Platform"/>
            <person name="Earl A."/>
            <person name="Ward D."/>
            <person name="Feldgarden M."/>
            <person name="Gevers D."/>
            <person name="Sizova M."/>
            <person name="Hazen A."/>
            <person name="Epstein S."/>
            <person name="Young S.K."/>
            <person name="Zeng Q."/>
            <person name="Gargeya S."/>
            <person name="Fitzgerald M."/>
            <person name="Haas B."/>
            <person name="Abouelleil A."/>
            <person name="Alvarado L."/>
            <person name="Arachchi H.M."/>
            <person name="Berlin A."/>
            <person name="Brown A."/>
            <person name="Chapman S.B."/>
            <person name="Chen Z."/>
            <person name="Dunbar C."/>
            <person name="Freedman E."/>
            <person name="Gearin G."/>
            <person name="Gellesch M."/>
            <person name="Goldberg J."/>
            <person name="Griggs A."/>
            <person name="Gujja S."/>
            <person name="Heiman D."/>
            <person name="Howarth C."/>
            <person name="Larson L."/>
            <person name="Lui A."/>
            <person name="MacDonald P.J.P."/>
            <person name="Montmayeur A."/>
            <person name="Murphy C."/>
            <person name="Neiman D."/>
            <person name="Pearson M."/>
            <person name="Priest M."/>
            <person name="Roberts A."/>
            <person name="Saif S."/>
            <person name="Shea T."/>
            <person name="Shenoy N."/>
            <person name="Sisk P."/>
            <person name="Stolte C."/>
            <person name="Sykes S."/>
            <person name="Wortman J."/>
            <person name="Nusbaum C."/>
            <person name="Birren B."/>
        </authorList>
    </citation>
    <scope>NUCLEOTIDE SEQUENCE</scope>
    <source>
        <strain evidence="11">ACB1</strain>
    </source>
</reference>